<accession>A0ABQ8UGE2</accession>
<sequence length="167" mass="18964">MATPAAAAAAPAPQLEGDIKLVSEDAHEFVTPKNVAAQCKMIKTMLEVSEEQEFINLPNVKGKELEKVIEYCRYHVQADKPDSGVSDNDKKTWDENFVKVDKETLFNLIMAANYLDVKSLLDLTCATVANMLKNKTPEEIRREFNIKNDLTPEEEEEIKRESAWLYQ</sequence>
<dbReference type="InterPro" id="IPR011333">
    <property type="entry name" value="SKP1/BTB/POZ_sf"/>
</dbReference>
<evidence type="ECO:0000256" key="1">
    <source>
        <dbReference type="ARBA" id="ARBA00009993"/>
    </source>
</evidence>
<dbReference type="Pfam" id="PF03931">
    <property type="entry name" value="Skp1_POZ"/>
    <property type="match status" value="1"/>
</dbReference>
<evidence type="ECO:0000259" key="5">
    <source>
        <dbReference type="Pfam" id="PF03931"/>
    </source>
</evidence>
<dbReference type="CDD" id="cd18322">
    <property type="entry name" value="BTB_POZ_SKP1"/>
    <property type="match status" value="1"/>
</dbReference>
<dbReference type="Gene3D" id="3.30.710.10">
    <property type="entry name" value="Potassium Channel Kv1.1, Chain A"/>
    <property type="match status" value="1"/>
</dbReference>
<dbReference type="InterPro" id="IPR016897">
    <property type="entry name" value="SKP1"/>
</dbReference>
<dbReference type="Proteomes" id="UP001141327">
    <property type="component" value="Unassembled WGS sequence"/>
</dbReference>
<feature type="domain" description="SKP1 component POZ" evidence="5">
    <location>
        <begin position="19"/>
        <end position="76"/>
    </location>
</feature>
<feature type="domain" description="SKP1 component dimerisation" evidence="4">
    <location>
        <begin position="118"/>
        <end position="164"/>
    </location>
</feature>
<evidence type="ECO:0000256" key="2">
    <source>
        <dbReference type="ARBA" id="ARBA00022786"/>
    </source>
</evidence>
<name>A0ABQ8UGE2_9EUKA</name>
<dbReference type="Pfam" id="PF01466">
    <property type="entry name" value="Skp1"/>
    <property type="match status" value="1"/>
</dbReference>
<dbReference type="EMBL" id="JAPMOS010000031">
    <property type="protein sequence ID" value="KAJ4458322.1"/>
    <property type="molecule type" value="Genomic_DNA"/>
</dbReference>
<keyword evidence="7" id="KW-1185">Reference proteome</keyword>
<dbReference type="InterPro" id="IPR016072">
    <property type="entry name" value="Skp1_comp_dimer"/>
</dbReference>
<proteinExistence type="inferred from homology"/>
<dbReference type="SUPFAM" id="SSF54695">
    <property type="entry name" value="POZ domain"/>
    <property type="match status" value="1"/>
</dbReference>
<dbReference type="PANTHER" id="PTHR11165">
    <property type="entry name" value="SKP1"/>
    <property type="match status" value="1"/>
</dbReference>
<dbReference type="InterPro" id="IPR036296">
    <property type="entry name" value="SKP1-like_dim_sf"/>
</dbReference>
<comment type="caution">
    <text evidence="6">The sequence shown here is derived from an EMBL/GenBank/DDBJ whole genome shotgun (WGS) entry which is preliminary data.</text>
</comment>
<gene>
    <name evidence="6" type="ORF">PAPYR_6007</name>
</gene>
<dbReference type="SUPFAM" id="SSF81382">
    <property type="entry name" value="Skp1 dimerisation domain-like"/>
    <property type="match status" value="1"/>
</dbReference>
<protein>
    <submittedName>
        <fullName evidence="6">WSKP1 protein</fullName>
    </submittedName>
</protein>
<organism evidence="6 7">
    <name type="scientific">Paratrimastix pyriformis</name>
    <dbReference type="NCBI Taxonomy" id="342808"/>
    <lineage>
        <taxon>Eukaryota</taxon>
        <taxon>Metamonada</taxon>
        <taxon>Preaxostyla</taxon>
        <taxon>Paratrimastigidae</taxon>
        <taxon>Paratrimastix</taxon>
    </lineage>
</organism>
<dbReference type="InterPro" id="IPR001232">
    <property type="entry name" value="SKP1-like"/>
</dbReference>
<keyword evidence="2 3" id="KW-0833">Ubl conjugation pathway</keyword>
<evidence type="ECO:0000313" key="7">
    <source>
        <dbReference type="Proteomes" id="UP001141327"/>
    </source>
</evidence>
<dbReference type="InterPro" id="IPR016073">
    <property type="entry name" value="Skp1_comp_POZ"/>
</dbReference>
<evidence type="ECO:0000256" key="3">
    <source>
        <dbReference type="PIRNR" id="PIRNR028729"/>
    </source>
</evidence>
<evidence type="ECO:0000313" key="6">
    <source>
        <dbReference type="EMBL" id="KAJ4458322.1"/>
    </source>
</evidence>
<evidence type="ECO:0000259" key="4">
    <source>
        <dbReference type="Pfam" id="PF01466"/>
    </source>
</evidence>
<dbReference type="PIRSF" id="PIRSF028729">
    <property type="entry name" value="E3_ubiquit_lig_SCF_Skp"/>
    <property type="match status" value="1"/>
</dbReference>
<comment type="pathway">
    <text evidence="3">Protein modification; protein ubiquitination.</text>
</comment>
<reference evidence="6" key="1">
    <citation type="journal article" date="2022" name="bioRxiv">
        <title>Genomics of Preaxostyla Flagellates Illuminates Evolutionary Transitions and the Path Towards Mitochondrial Loss.</title>
        <authorList>
            <person name="Novak L.V.F."/>
            <person name="Treitli S.C."/>
            <person name="Pyrih J."/>
            <person name="Halakuc P."/>
            <person name="Pipaliya S.V."/>
            <person name="Vacek V."/>
            <person name="Brzon O."/>
            <person name="Soukal P."/>
            <person name="Eme L."/>
            <person name="Dacks J.B."/>
            <person name="Karnkowska A."/>
            <person name="Elias M."/>
            <person name="Hampl V."/>
        </authorList>
    </citation>
    <scope>NUCLEOTIDE SEQUENCE</scope>
    <source>
        <strain evidence="6">RCP-MX</strain>
    </source>
</reference>
<comment type="similarity">
    <text evidence="1 3">Belongs to the SKP1 family.</text>
</comment>
<dbReference type="SMART" id="SM00512">
    <property type="entry name" value="Skp1"/>
    <property type="match status" value="1"/>
</dbReference>